<keyword evidence="4" id="KW-0227">DNA damage</keyword>
<dbReference type="HOGENOM" id="CLU_006397_0_0_1"/>
<keyword evidence="6" id="KW-0539">Nucleus</keyword>
<feature type="compositionally biased region" description="Low complexity" evidence="8">
    <location>
        <begin position="44"/>
        <end position="54"/>
    </location>
</feature>
<name>M2UKX1_COCH5</name>
<dbReference type="Gene3D" id="3.40.50.300">
    <property type="entry name" value="P-loop containing nucleotide triphosphate hydrolases"/>
    <property type="match status" value="1"/>
</dbReference>
<feature type="region of interest" description="Disordered" evidence="8">
    <location>
        <begin position="33"/>
        <end position="170"/>
    </location>
</feature>
<accession>M2UKX1</accession>
<evidence type="ECO:0000313" key="10">
    <source>
        <dbReference type="EMBL" id="EMD94261.1"/>
    </source>
</evidence>
<dbReference type="EMBL" id="KB445572">
    <property type="protein sequence ID" value="EMD94261.1"/>
    <property type="molecule type" value="Genomic_DNA"/>
</dbReference>
<evidence type="ECO:0000256" key="6">
    <source>
        <dbReference type="ARBA" id="ARBA00023242"/>
    </source>
</evidence>
<evidence type="ECO:0000256" key="3">
    <source>
        <dbReference type="ARBA" id="ARBA00022741"/>
    </source>
</evidence>
<dbReference type="Pfam" id="PF25812">
    <property type="entry name" value="RAD24_helical"/>
    <property type="match status" value="1"/>
</dbReference>
<feature type="compositionally biased region" description="Polar residues" evidence="8">
    <location>
        <begin position="122"/>
        <end position="135"/>
    </location>
</feature>
<dbReference type="GO" id="GO:0006281">
    <property type="term" value="P:DNA repair"/>
    <property type="evidence" value="ECO:0007669"/>
    <property type="project" value="InterPro"/>
</dbReference>
<dbReference type="OMA" id="YNKREDP"/>
<dbReference type="GO" id="GO:0005634">
    <property type="term" value="C:nucleus"/>
    <property type="evidence" value="ECO:0007669"/>
    <property type="project" value="UniProtKB-SubCell"/>
</dbReference>
<dbReference type="OrthoDB" id="10265971at2759"/>
<dbReference type="Proteomes" id="UP000016936">
    <property type="component" value="Unassembled WGS sequence"/>
</dbReference>
<feature type="compositionally biased region" description="Low complexity" evidence="8">
    <location>
        <begin position="198"/>
        <end position="215"/>
    </location>
</feature>
<feature type="compositionally biased region" description="Polar residues" evidence="8">
    <location>
        <begin position="764"/>
        <end position="778"/>
    </location>
</feature>
<feature type="region of interest" description="Disordered" evidence="8">
    <location>
        <begin position="745"/>
        <end position="786"/>
    </location>
</feature>
<dbReference type="InterPro" id="IPR057927">
    <property type="entry name" value="RAD24-like_helical"/>
</dbReference>
<feature type="region of interest" description="Disordered" evidence="8">
    <location>
        <begin position="833"/>
        <end position="909"/>
    </location>
</feature>
<gene>
    <name evidence="10" type="ORF">COCHEDRAFT_1192389</name>
</gene>
<evidence type="ECO:0000256" key="1">
    <source>
        <dbReference type="ARBA" id="ARBA00004123"/>
    </source>
</evidence>
<dbReference type="InterPro" id="IPR027417">
    <property type="entry name" value="P-loop_NTPase"/>
</dbReference>
<dbReference type="GO" id="GO:0000077">
    <property type="term" value="P:DNA damage checkpoint signaling"/>
    <property type="evidence" value="ECO:0007669"/>
    <property type="project" value="TreeGrafter"/>
</dbReference>
<evidence type="ECO:0000256" key="2">
    <source>
        <dbReference type="ARBA" id="ARBA00006168"/>
    </source>
</evidence>
<feature type="compositionally biased region" description="Basic residues" evidence="8">
    <location>
        <begin position="74"/>
        <end position="87"/>
    </location>
</feature>
<reference evidence="10 11" key="1">
    <citation type="journal article" date="2012" name="PLoS Pathog.">
        <title>Diverse lifestyles and strategies of plant pathogenesis encoded in the genomes of eighteen Dothideomycetes fungi.</title>
        <authorList>
            <person name="Ohm R.A."/>
            <person name="Feau N."/>
            <person name="Henrissat B."/>
            <person name="Schoch C.L."/>
            <person name="Horwitz B.A."/>
            <person name="Barry K.W."/>
            <person name="Condon B.J."/>
            <person name="Copeland A.C."/>
            <person name="Dhillon B."/>
            <person name="Glaser F."/>
            <person name="Hesse C.N."/>
            <person name="Kosti I."/>
            <person name="LaButti K."/>
            <person name="Lindquist E.A."/>
            <person name="Lucas S."/>
            <person name="Salamov A.A."/>
            <person name="Bradshaw R.E."/>
            <person name="Ciuffetti L."/>
            <person name="Hamelin R.C."/>
            <person name="Kema G.H.J."/>
            <person name="Lawrence C."/>
            <person name="Scott J.A."/>
            <person name="Spatafora J.W."/>
            <person name="Turgeon B.G."/>
            <person name="de Wit P.J.G.M."/>
            <person name="Zhong S."/>
            <person name="Goodwin S.B."/>
            <person name="Grigoriev I.V."/>
        </authorList>
    </citation>
    <scope>NUCLEOTIDE SEQUENCE [LARGE SCALE GENOMIC DNA]</scope>
    <source>
        <strain evidence="11">C5 / ATCC 48332 / race O</strain>
    </source>
</reference>
<comment type="subcellular location">
    <subcellularLocation>
        <location evidence="1">Nucleus</location>
    </subcellularLocation>
</comment>
<dbReference type="GO" id="GO:0033314">
    <property type="term" value="P:mitotic DNA replication checkpoint signaling"/>
    <property type="evidence" value="ECO:0007669"/>
    <property type="project" value="TreeGrafter"/>
</dbReference>
<keyword evidence="5" id="KW-0067">ATP-binding</keyword>
<dbReference type="PANTHER" id="PTHR12172">
    <property type="entry name" value="CELL CYCLE CHECKPOINT PROTEIN RAD17"/>
    <property type="match status" value="1"/>
</dbReference>
<evidence type="ECO:0000256" key="4">
    <source>
        <dbReference type="ARBA" id="ARBA00022763"/>
    </source>
</evidence>
<feature type="compositionally biased region" description="Basic and acidic residues" evidence="8">
    <location>
        <begin position="216"/>
        <end position="227"/>
    </location>
</feature>
<feature type="compositionally biased region" description="Acidic residues" evidence="8">
    <location>
        <begin position="147"/>
        <end position="159"/>
    </location>
</feature>
<proteinExistence type="inferred from homology"/>
<evidence type="ECO:0000256" key="5">
    <source>
        <dbReference type="ARBA" id="ARBA00022840"/>
    </source>
</evidence>
<evidence type="ECO:0000259" key="9">
    <source>
        <dbReference type="Pfam" id="PF25812"/>
    </source>
</evidence>
<keyword evidence="7" id="KW-0131">Cell cycle</keyword>
<dbReference type="SUPFAM" id="SSF52540">
    <property type="entry name" value="P-loop containing nucleoside triphosphate hydrolases"/>
    <property type="match status" value="1"/>
</dbReference>
<keyword evidence="11" id="KW-1185">Reference proteome</keyword>
<feature type="region of interest" description="Disordered" evidence="8">
    <location>
        <begin position="198"/>
        <end position="230"/>
    </location>
</feature>
<comment type="similarity">
    <text evidence="2">Belongs to the rad17/RAD24 family.</text>
</comment>
<evidence type="ECO:0000256" key="8">
    <source>
        <dbReference type="SAM" id="MobiDB-lite"/>
    </source>
</evidence>
<dbReference type="GO" id="GO:0003689">
    <property type="term" value="F:DNA clamp loader activity"/>
    <property type="evidence" value="ECO:0007669"/>
    <property type="project" value="TreeGrafter"/>
</dbReference>
<protein>
    <recommendedName>
        <fullName evidence="9">Checkpoint protein RAD24-like helical bundle domain-containing protein</fullName>
    </recommendedName>
</protein>
<dbReference type="PANTHER" id="PTHR12172:SF0">
    <property type="entry name" value="CELL CYCLE CHECKPOINT PROTEIN RAD17"/>
    <property type="match status" value="1"/>
</dbReference>
<dbReference type="Pfam" id="PF03215">
    <property type="entry name" value="Rad17"/>
    <property type="match status" value="1"/>
</dbReference>
<evidence type="ECO:0000256" key="7">
    <source>
        <dbReference type="ARBA" id="ARBA00023306"/>
    </source>
</evidence>
<dbReference type="GO" id="GO:0003682">
    <property type="term" value="F:chromatin binding"/>
    <property type="evidence" value="ECO:0007669"/>
    <property type="project" value="TreeGrafter"/>
</dbReference>
<dbReference type="STRING" id="701091.M2UKX1"/>
<dbReference type="eggNOG" id="KOG1970">
    <property type="taxonomic scope" value="Eukaryota"/>
</dbReference>
<dbReference type="AlphaFoldDB" id="M2UKX1"/>
<organism evidence="10 11">
    <name type="scientific">Cochliobolus heterostrophus (strain C5 / ATCC 48332 / race O)</name>
    <name type="common">Southern corn leaf blight fungus</name>
    <name type="synonym">Bipolaris maydis</name>
    <dbReference type="NCBI Taxonomy" id="701091"/>
    <lineage>
        <taxon>Eukaryota</taxon>
        <taxon>Fungi</taxon>
        <taxon>Dikarya</taxon>
        <taxon>Ascomycota</taxon>
        <taxon>Pezizomycotina</taxon>
        <taxon>Dothideomycetes</taxon>
        <taxon>Pleosporomycetidae</taxon>
        <taxon>Pleosporales</taxon>
        <taxon>Pleosporineae</taxon>
        <taxon>Pleosporaceae</taxon>
        <taxon>Bipolaris</taxon>
    </lineage>
</organism>
<feature type="compositionally biased region" description="Acidic residues" evidence="8">
    <location>
        <begin position="841"/>
        <end position="857"/>
    </location>
</feature>
<reference evidence="11" key="2">
    <citation type="journal article" date="2013" name="PLoS Genet.">
        <title>Comparative genome structure, secondary metabolite, and effector coding capacity across Cochliobolus pathogens.</title>
        <authorList>
            <person name="Condon B.J."/>
            <person name="Leng Y."/>
            <person name="Wu D."/>
            <person name="Bushley K.E."/>
            <person name="Ohm R.A."/>
            <person name="Otillar R."/>
            <person name="Martin J."/>
            <person name="Schackwitz W."/>
            <person name="Grimwood J."/>
            <person name="MohdZainudin N."/>
            <person name="Xue C."/>
            <person name="Wang R."/>
            <person name="Manning V.A."/>
            <person name="Dhillon B."/>
            <person name="Tu Z.J."/>
            <person name="Steffenson B.J."/>
            <person name="Salamov A."/>
            <person name="Sun H."/>
            <person name="Lowry S."/>
            <person name="LaButti K."/>
            <person name="Han J."/>
            <person name="Copeland A."/>
            <person name="Lindquist E."/>
            <person name="Barry K."/>
            <person name="Schmutz J."/>
            <person name="Baker S.E."/>
            <person name="Ciuffetti L.M."/>
            <person name="Grigoriev I.V."/>
            <person name="Zhong S."/>
            <person name="Turgeon B.G."/>
        </authorList>
    </citation>
    <scope>NUCLEOTIDE SEQUENCE [LARGE SCALE GENOMIC DNA]</scope>
    <source>
        <strain evidence="11">C5 / ATCC 48332 / race O</strain>
    </source>
</reference>
<keyword evidence="3" id="KW-0547">Nucleotide-binding</keyword>
<dbReference type="InterPro" id="IPR004582">
    <property type="entry name" value="Checkpoint_prot_Rad17_Rad24"/>
</dbReference>
<feature type="domain" description="Checkpoint protein RAD24-like helical bundle" evidence="9">
    <location>
        <begin position="537"/>
        <end position="668"/>
    </location>
</feature>
<dbReference type="GO" id="GO:0005524">
    <property type="term" value="F:ATP binding"/>
    <property type="evidence" value="ECO:0007669"/>
    <property type="project" value="UniProtKB-KW"/>
</dbReference>
<evidence type="ECO:0000313" key="11">
    <source>
        <dbReference type="Proteomes" id="UP000016936"/>
    </source>
</evidence>
<sequence>MERGGCGLSLSWRGRAVQRTDGACQRLGAKMARLRSARNKPVVLSSDSEQSESLSPPPGTRKGRALTSIPSASHAHRQTTRPTRPRTRAASPDPSEHSTTTNNKSPAKSPAKPRPVYKPITSFFTTVARSHSSQPTPSPEKPAASVDDFDDIFDSDYDEDQAKPAKVSNALPLRKRPIAATAPTDHGPNVIARQKFLRTATGARSTPPPSSSSQPARRDAEDGRPWTEKFGPVSLDELAVHKKKVAHVRTWLTDVLAGKSRKRLLLLKGPAGSGKTTTMALLSKELDIDMHEWKNPTGAMSTSDSLVSITAQFEDFVARTGTFGSLTFDTQVSATQTASPATQTGRKQQLVLVEEFPNTFTRTSSAVQSFRSSVLKYLAANTQSATAFFSSQADPTHSVTPIVMIISETLLSTNTAAADSFTAHRLLGPEILTHPGVSVVEFNPIAPTYMTKALDTIILKEATRSGRKKTLSPQAIQRLAELGDIRSAISSLEFLCLRGDDAEGWGAKVNFTKKKTVKDTTMTKTEQESLEMVTQRESTLGIFHSVGKVVYNKRIPEDPKVPLAHPPNWFPERRRPKASEINVDALIDELGTDTQTFVAALHENYVLSCGGADSEETMDSIEGCIDALSDADLLSPDRFGAGGGRRNIQGTSADNLRQDEMCFQTSVRGLLYNLPHPVKRMAPPPGVMGLKTKGQGSSGGMPKGNAFVMYYPASLRIWKQQEEIGGLLDMWVSRAQHGELFSIASGAPKGAVPSGGVHTWRRNGPSSQQASTQGSNPTGDDASAPLILGSGGSARYEMLLERLPYLVTILHKSRMPSPSTAATVREMRKITAFTGGAPSGGDDDDDDELEDELDPGEQEQWTTDKPAAETPKKKKRARFETKAQEPESAIPGLLDKSAGLVLSDDDIED</sequence>